<evidence type="ECO:0000256" key="5">
    <source>
        <dbReference type="ARBA" id="ARBA00022989"/>
    </source>
</evidence>
<protein>
    <submittedName>
        <fullName evidence="9">Nitrate reductase</fullName>
    </submittedName>
</protein>
<keyword evidence="5 8" id="KW-1133">Transmembrane helix</keyword>
<name>A0A4Y4DL67_GLUUR</name>
<evidence type="ECO:0000256" key="8">
    <source>
        <dbReference type="SAM" id="Phobius"/>
    </source>
</evidence>
<dbReference type="AlphaFoldDB" id="A0A4Y4DL67"/>
<dbReference type="InterPro" id="IPR026030">
    <property type="entry name" value="Pur-cyt_permease_Fcy2/21/22"/>
</dbReference>
<reference evidence="9 10" key="1">
    <citation type="submission" date="2019-06" db="EMBL/GenBank/DDBJ databases">
        <title>Whole genome shotgun sequence of Glutamicibacter uratoxydans NBRC 15515.</title>
        <authorList>
            <person name="Hosoyama A."/>
            <person name="Uohara A."/>
            <person name="Ohji S."/>
            <person name="Ichikawa N."/>
        </authorList>
    </citation>
    <scope>NUCLEOTIDE SEQUENCE [LARGE SCALE GENOMIC DNA]</scope>
    <source>
        <strain evidence="9 10">NBRC 15515</strain>
    </source>
</reference>
<feature type="transmembrane region" description="Helical" evidence="8">
    <location>
        <begin position="177"/>
        <end position="196"/>
    </location>
</feature>
<sequence length="474" mass="50244">MSMTESELPADSSATQLEVRGIEFIAKENRHGKPRELFAVWAAPNISVLSFTMGATLTMVLGLEIWQSIAVILASSLLWILPGIVAISGPSAGTSGSVITRAVYGIRGNRFIIAFYGWFVSGVFLALNWVASTFMGAELLRRFGLGNETLGKALVTVAVSAVTVLVAVYGHALILRSYTVVTVALLVIFVVVTAYILPHVDMGFSQPEPLAGTDLWISLSIAFAILSSTPMSYSNSADLARYLPHDTQPWRIVAATALGGAVPGFIFTTVGALLGTALSADAVDIGIDFALMDMLPQWLGILLVAGVVLNTVALNGMTTYSASMVFQSIGVPIKRIPSAILIGVLGTVFTFVLAMSTSLIAAVNLMLQFLLIISVPTMAVYVADILLRRNRYDSMQLFEQFPSGKYWFAKGFSIAGIGAVLCGGIATTLFLSTDIWMGPLAVLLGGIDLSVPVGLIVSVLAYVLLAKIAGIHKA</sequence>
<feature type="transmembrane region" description="Helical" evidence="8">
    <location>
        <begin position="443"/>
        <end position="465"/>
    </location>
</feature>
<evidence type="ECO:0000256" key="2">
    <source>
        <dbReference type="ARBA" id="ARBA00008974"/>
    </source>
</evidence>
<dbReference type="Proteomes" id="UP000316612">
    <property type="component" value="Unassembled WGS sequence"/>
</dbReference>
<dbReference type="InterPro" id="IPR001248">
    <property type="entry name" value="Pur-cyt_permease"/>
</dbReference>
<keyword evidence="6 7" id="KW-0472">Membrane</keyword>
<feature type="transmembrane region" description="Helical" evidence="8">
    <location>
        <begin position="369"/>
        <end position="387"/>
    </location>
</feature>
<feature type="transmembrane region" description="Helical" evidence="8">
    <location>
        <begin position="253"/>
        <end position="278"/>
    </location>
</feature>
<proteinExistence type="inferred from homology"/>
<comment type="caution">
    <text evidence="9">The sequence shown here is derived from an EMBL/GenBank/DDBJ whole genome shotgun (WGS) entry which is preliminary data.</text>
</comment>
<comment type="similarity">
    <text evidence="2 7">Belongs to the purine-cytosine permease (2.A.39) family.</text>
</comment>
<evidence type="ECO:0000256" key="4">
    <source>
        <dbReference type="ARBA" id="ARBA00022692"/>
    </source>
</evidence>
<keyword evidence="10" id="KW-1185">Reference proteome</keyword>
<dbReference type="GO" id="GO:0022857">
    <property type="term" value="F:transmembrane transporter activity"/>
    <property type="evidence" value="ECO:0007669"/>
    <property type="project" value="InterPro"/>
</dbReference>
<evidence type="ECO:0000313" key="9">
    <source>
        <dbReference type="EMBL" id="GED06062.1"/>
    </source>
</evidence>
<dbReference type="EMBL" id="BJNY01000008">
    <property type="protein sequence ID" value="GED06062.1"/>
    <property type="molecule type" value="Genomic_DNA"/>
</dbReference>
<dbReference type="GO" id="GO:0005886">
    <property type="term" value="C:plasma membrane"/>
    <property type="evidence" value="ECO:0007669"/>
    <property type="project" value="TreeGrafter"/>
</dbReference>
<feature type="transmembrane region" description="Helical" evidence="8">
    <location>
        <begin position="150"/>
        <end position="170"/>
    </location>
</feature>
<comment type="subcellular location">
    <subcellularLocation>
        <location evidence="1">Membrane</location>
        <topology evidence="1">Multi-pass membrane protein</topology>
    </subcellularLocation>
</comment>
<keyword evidence="4 8" id="KW-0812">Transmembrane</keyword>
<feature type="transmembrane region" description="Helical" evidence="8">
    <location>
        <begin position="339"/>
        <end position="363"/>
    </location>
</feature>
<keyword evidence="3 7" id="KW-0813">Transport</keyword>
<dbReference type="PIRSF" id="PIRSF002744">
    <property type="entry name" value="Pur-cyt_permease"/>
    <property type="match status" value="1"/>
</dbReference>
<evidence type="ECO:0000256" key="6">
    <source>
        <dbReference type="ARBA" id="ARBA00023136"/>
    </source>
</evidence>
<dbReference type="Pfam" id="PF02133">
    <property type="entry name" value="Transp_cyt_pur"/>
    <property type="match status" value="1"/>
</dbReference>
<evidence type="ECO:0000313" key="10">
    <source>
        <dbReference type="Proteomes" id="UP000316612"/>
    </source>
</evidence>
<evidence type="ECO:0000256" key="1">
    <source>
        <dbReference type="ARBA" id="ARBA00004141"/>
    </source>
</evidence>
<dbReference type="PANTHER" id="PTHR31806">
    <property type="entry name" value="PURINE-CYTOSINE PERMEASE FCY2-RELATED"/>
    <property type="match status" value="1"/>
</dbReference>
<feature type="transmembrane region" description="Helical" evidence="8">
    <location>
        <begin position="407"/>
        <end position="431"/>
    </location>
</feature>
<accession>A0A4Y4DL67</accession>
<feature type="transmembrane region" description="Helical" evidence="8">
    <location>
        <begin position="37"/>
        <end position="63"/>
    </location>
</feature>
<dbReference type="PANTHER" id="PTHR31806:SF1">
    <property type="entry name" value="PURINE-CYTOSINE PERMEASE FCY2-RELATED"/>
    <property type="match status" value="1"/>
</dbReference>
<feature type="transmembrane region" description="Helical" evidence="8">
    <location>
        <begin position="216"/>
        <end position="233"/>
    </location>
</feature>
<feature type="transmembrane region" description="Helical" evidence="8">
    <location>
        <begin position="111"/>
        <end position="130"/>
    </location>
</feature>
<organism evidence="9 10">
    <name type="scientific">Glutamicibacter uratoxydans</name>
    <name type="common">Arthrobacter uratoxydans</name>
    <dbReference type="NCBI Taxonomy" id="43667"/>
    <lineage>
        <taxon>Bacteria</taxon>
        <taxon>Bacillati</taxon>
        <taxon>Actinomycetota</taxon>
        <taxon>Actinomycetes</taxon>
        <taxon>Micrococcales</taxon>
        <taxon>Micrococcaceae</taxon>
        <taxon>Glutamicibacter</taxon>
    </lineage>
</organism>
<dbReference type="Gene3D" id="1.10.4160.10">
    <property type="entry name" value="Hydantoin permease"/>
    <property type="match status" value="1"/>
</dbReference>
<evidence type="ECO:0000256" key="3">
    <source>
        <dbReference type="ARBA" id="ARBA00022448"/>
    </source>
</evidence>
<evidence type="ECO:0000256" key="7">
    <source>
        <dbReference type="PIRNR" id="PIRNR002744"/>
    </source>
</evidence>
<gene>
    <name evidence="9" type="ORF">AUR04nite_15940</name>
</gene>
<feature type="transmembrane region" description="Helical" evidence="8">
    <location>
        <begin position="69"/>
        <end position="90"/>
    </location>
</feature>
<feature type="transmembrane region" description="Helical" evidence="8">
    <location>
        <begin position="298"/>
        <end position="318"/>
    </location>
</feature>